<protein>
    <submittedName>
        <fullName evidence="2">Alpha-agarase</fullName>
    </submittedName>
</protein>
<feature type="chain" id="PRO_5025560228" evidence="1">
    <location>
        <begin position="20"/>
        <end position="635"/>
    </location>
</feature>
<sequence>MKRLIIFSLTVVTFFSAVAEKPEQKNAYPYPFKYSDVISDNISMAPVDRIIKDWGANVLMWGKPAISEIDYAGVNLNQEKIRREIIKGKEDGVRIYIGSLFCVLHSMYHKYLAADPTLQEAACRDIAGERMVVQWMVGQTYRGVPLYHNCSNNPRSREFYREVVVANMEAGYDGLVIEEPRGSAHAVSLGGCFCDHCMKGFREYLAKKYTAKELQQRGIKHIENFDYREMVRPIADTRDAYLAALKKKKIPLIKDYKDFQLKAGAKLVGELRELMLEVGGEDKILGLFCTRLGPEWLLNTQHVDFFAAEQVIGPPLDGGYKGLTFRYEIARAMGNPFAWTHISPVNATFIKNHEAFNLVKAWISLAYASGEHFNIPYYAWAFPETPVESWDKRGAKKESCTPHFFFPTERYLPFFDFVTANAELFDGYHSMNQVGVLHSNPSIRSSKKLENQLHDVCYELWEANIPYGLALAGDDWLYSRLSEEDADKFQFVIVPGPPKLDAKQQKVLNTWKANGKLITWNGLDDVLKRIELLAEVESDHQIALRPRKNPDNATVPAVVHLLNMNYDLSKDDMNRQTDVKVRLNSKLMDGKKVRRVTQYSPQCEPVEVPFEIKPDGVYVSVPEVNYWSILKPECE</sequence>
<gene>
    <name evidence="2" type="ORF">SCARR_04775</name>
</gene>
<reference evidence="2 3" key="1">
    <citation type="submission" date="2019-04" db="EMBL/GenBank/DDBJ databases">
        <authorList>
            <person name="Van Vliet M D."/>
        </authorList>
    </citation>
    <scope>NUCLEOTIDE SEQUENCE [LARGE SCALE GENOMIC DNA]</scope>
    <source>
        <strain evidence="2 3">F21</strain>
    </source>
</reference>
<evidence type="ECO:0000313" key="3">
    <source>
        <dbReference type="Proteomes" id="UP000346198"/>
    </source>
</evidence>
<keyword evidence="1" id="KW-0732">Signal</keyword>
<feature type="signal peptide" evidence="1">
    <location>
        <begin position="1"/>
        <end position="19"/>
    </location>
</feature>
<dbReference type="Proteomes" id="UP000346198">
    <property type="component" value="Unassembled WGS sequence"/>
</dbReference>
<dbReference type="RefSeq" id="WP_136064224.1">
    <property type="nucleotide sequence ID" value="NZ_CAAHFH010000002.1"/>
</dbReference>
<organism evidence="2 3">
    <name type="scientific">Pontiella sulfatireligans</name>
    <dbReference type="NCBI Taxonomy" id="2750658"/>
    <lineage>
        <taxon>Bacteria</taxon>
        <taxon>Pseudomonadati</taxon>
        <taxon>Kiritimatiellota</taxon>
        <taxon>Kiritimatiellia</taxon>
        <taxon>Kiritimatiellales</taxon>
        <taxon>Pontiellaceae</taxon>
        <taxon>Pontiella</taxon>
    </lineage>
</organism>
<proteinExistence type="predicted"/>
<evidence type="ECO:0000256" key="1">
    <source>
        <dbReference type="SAM" id="SignalP"/>
    </source>
</evidence>
<keyword evidence="3" id="KW-1185">Reference proteome</keyword>
<name>A0A6C2UQV6_9BACT</name>
<accession>A0A6C2UQV6</accession>
<evidence type="ECO:0000313" key="2">
    <source>
        <dbReference type="EMBL" id="VGO22680.1"/>
    </source>
</evidence>
<dbReference type="Gene3D" id="3.20.20.80">
    <property type="entry name" value="Glycosidases"/>
    <property type="match status" value="1"/>
</dbReference>
<dbReference type="EMBL" id="CAAHFH010000002">
    <property type="protein sequence ID" value="VGO22680.1"/>
    <property type="molecule type" value="Genomic_DNA"/>
</dbReference>
<dbReference type="AlphaFoldDB" id="A0A6C2UQV6"/>